<feature type="compositionally biased region" description="Low complexity" evidence="1">
    <location>
        <begin position="166"/>
        <end position="177"/>
    </location>
</feature>
<evidence type="ECO:0000313" key="3">
    <source>
        <dbReference type="Proteomes" id="UP000041254"/>
    </source>
</evidence>
<feature type="region of interest" description="Disordered" evidence="1">
    <location>
        <begin position="45"/>
        <end position="67"/>
    </location>
</feature>
<accession>A0A0G4EK00</accession>
<keyword evidence="3" id="KW-1185">Reference proteome</keyword>
<gene>
    <name evidence="2" type="ORF">Vbra_3876</name>
</gene>
<sequence length="330" mass="37042">MLDPGYVRSLFTAEEWEQIQKKRERRWEMVARDTELAEQQLREMERRWDAERKESDRKLRETHGPTFVERRRRKVGLRLRGEITSVPLLQSTPDKMTLEELVHKVRDKPCLPGEAAVRLFVGDVPVAGCDQLDDDDCVEVEVIPPTTSPATAPSPSPRDRSPSPVPSQSPSDSSSVSPRHRTPSGELLLRSDTSQPSPPTNTSSPSSTSSTSSTTDGTAKEAHSSHDKATTITEPELPSPPPPQPQQQHQPTSSSWWWNWDYFVSCCCCCCCPWRREAKCSSRPPQLTDQTAWRGGRREGFVCVDPRQPLPGGHAANCVSRQRRRRKGAG</sequence>
<evidence type="ECO:0000313" key="2">
    <source>
        <dbReference type="EMBL" id="CEL96840.1"/>
    </source>
</evidence>
<dbReference type="EMBL" id="CDMY01000247">
    <property type="protein sequence ID" value="CEL96840.1"/>
    <property type="molecule type" value="Genomic_DNA"/>
</dbReference>
<name>A0A0G4EK00_VITBC</name>
<feature type="compositionally biased region" description="Basic and acidic residues" evidence="1">
    <location>
        <begin position="218"/>
        <end position="229"/>
    </location>
</feature>
<dbReference type="Proteomes" id="UP000041254">
    <property type="component" value="Unassembled WGS sequence"/>
</dbReference>
<reference evidence="2 3" key="1">
    <citation type="submission" date="2014-11" db="EMBL/GenBank/DDBJ databases">
        <authorList>
            <person name="Zhu J."/>
            <person name="Qi W."/>
            <person name="Song R."/>
        </authorList>
    </citation>
    <scope>NUCLEOTIDE SEQUENCE [LARGE SCALE GENOMIC DNA]</scope>
</reference>
<feature type="region of interest" description="Disordered" evidence="1">
    <location>
        <begin position="144"/>
        <end position="252"/>
    </location>
</feature>
<proteinExistence type="predicted"/>
<feature type="compositionally biased region" description="Basic and acidic residues" evidence="1">
    <location>
        <begin position="45"/>
        <end position="63"/>
    </location>
</feature>
<organism evidence="2 3">
    <name type="scientific">Vitrella brassicaformis (strain CCMP3155)</name>
    <dbReference type="NCBI Taxonomy" id="1169540"/>
    <lineage>
        <taxon>Eukaryota</taxon>
        <taxon>Sar</taxon>
        <taxon>Alveolata</taxon>
        <taxon>Colpodellida</taxon>
        <taxon>Vitrellaceae</taxon>
        <taxon>Vitrella</taxon>
    </lineage>
</organism>
<evidence type="ECO:0000256" key="1">
    <source>
        <dbReference type="SAM" id="MobiDB-lite"/>
    </source>
</evidence>
<dbReference type="AlphaFoldDB" id="A0A0G4EK00"/>
<protein>
    <recommendedName>
        <fullName evidence="4">Ubiquitin-like domain-containing protein</fullName>
    </recommendedName>
</protein>
<feature type="compositionally biased region" description="Low complexity" evidence="1">
    <location>
        <begin position="191"/>
        <end position="215"/>
    </location>
</feature>
<dbReference type="VEuPathDB" id="CryptoDB:Vbra_3876"/>
<feature type="compositionally biased region" description="Low complexity" evidence="1">
    <location>
        <begin position="144"/>
        <end position="153"/>
    </location>
</feature>
<evidence type="ECO:0008006" key="4">
    <source>
        <dbReference type="Google" id="ProtNLM"/>
    </source>
</evidence>
<dbReference type="InParanoid" id="A0A0G4EK00"/>